<dbReference type="GO" id="GO:0009897">
    <property type="term" value="C:external side of plasma membrane"/>
    <property type="evidence" value="ECO:0007669"/>
    <property type="project" value="Ensembl"/>
</dbReference>
<proteinExistence type="predicted"/>
<dbReference type="GeneTree" id="ENSGT00940000166581"/>
<dbReference type="GO" id="GO:0042615">
    <property type="term" value="F:CD154 receptor binding"/>
    <property type="evidence" value="ECO:0007669"/>
    <property type="project" value="Ensembl"/>
</dbReference>
<accession>A0A3B4ZMH0</accession>
<dbReference type="Gene3D" id="2.10.50.10">
    <property type="entry name" value="Tumor Necrosis Factor Receptor, subunit A, domain 2"/>
    <property type="match status" value="2"/>
</dbReference>
<dbReference type="RefSeq" id="XP_008297988.1">
    <property type="nucleotide sequence ID" value="XM_008299766.1"/>
</dbReference>
<dbReference type="Proteomes" id="UP000694891">
    <property type="component" value="Unplaced"/>
</dbReference>
<dbReference type="OrthoDB" id="9932129at2759"/>
<reference evidence="7" key="2">
    <citation type="submission" date="2025-04" db="UniProtKB">
        <authorList>
            <consortium name="RefSeq"/>
        </authorList>
    </citation>
    <scope>IDENTIFICATION</scope>
</reference>
<keyword evidence="2" id="KW-1133">Transmembrane helix</keyword>
<evidence type="ECO:0000259" key="4">
    <source>
        <dbReference type="SMART" id="SM00208"/>
    </source>
</evidence>
<evidence type="ECO:0000256" key="3">
    <source>
        <dbReference type="SAM" id="SignalP"/>
    </source>
</evidence>
<keyword evidence="2" id="KW-0812">Transmembrane</keyword>
<dbReference type="InterPro" id="IPR001368">
    <property type="entry name" value="TNFR/NGFR_Cys_rich_reg"/>
</dbReference>
<feature type="compositionally biased region" description="Basic and acidic residues" evidence="1">
    <location>
        <begin position="275"/>
        <end position="286"/>
    </location>
</feature>
<evidence type="ECO:0000256" key="2">
    <source>
        <dbReference type="SAM" id="Phobius"/>
    </source>
</evidence>
<keyword evidence="6" id="KW-1185">Reference proteome</keyword>
<feature type="chain" id="PRO_5044591324" evidence="3">
    <location>
        <begin position="25"/>
        <end position="300"/>
    </location>
</feature>
<dbReference type="SUPFAM" id="SSF57586">
    <property type="entry name" value="TNF receptor-like"/>
    <property type="match status" value="2"/>
</dbReference>
<feature type="region of interest" description="Disordered" evidence="1">
    <location>
        <begin position="258"/>
        <end position="300"/>
    </location>
</feature>
<feature type="domain" description="TNFR-Cys" evidence="4">
    <location>
        <begin position="108"/>
        <end position="146"/>
    </location>
</feature>
<evidence type="ECO:0000313" key="7">
    <source>
        <dbReference type="RefSeq" id="XP_008297988.1"/>
    </source>
</evidence>
<dbReference type="GO" id="GO:0035631">
    <property type="term" value="C:CD40 receptor complex"/>
    <property type="evidence" value="ECO:0007669"/>
    <property type="project" value="TreeGrafter"/>
</dbReference>
<dbReference type="AlphaFoldDB" id="A0A3B4ZMH0"/>
<name>A0A3B4ZMH0_9TELE</name>
<feature type="domain" description="TNFR-Cys" evidence="4">
    <location>
        <begin position="64"/>
        <end position="106"/>
    </location>
</feature>
<organism evidence="5">
    <name type="scientific">Stegastes partitus</name>
    <name type="common">bicolor damselfish</name>
    <dbReference type="NCBI Taxonomy" id="144197"/>
    <lineage>
        <taxon>Eukaryota</taxon>
        <taxon>Metazoa</taxon>
        <taxon>Chordata</taxon>
        <taxon>Craniata</taxon>
        <taxon>Vertebrata</taxon>
        <taxon>Euteleostomi</taxon>
        <taxon>Actinopterygii</taxon>
        <taxon>Neopterygii</taxon>
        <taxon>Teleostei</taxon>
        <taxon>Neoteleostei</taxon>
        <taxon>Acanthomorphata</taxon>
        <taxon>Ovalentaria</taxon>
        <taxon>Pomacentridae</taxon>
        <taxon>Stegastes</taxon>
    </lineage>
</organism>
<dbReference type="Pfam" id="PF00020">
    <property type="entry name" value="TNFR_c6"/>
    <property type="match status" value="1"/>
</dbReference>
<sequence>MVHFSNMSLYLPLLMLAFMVLASAQLSCDPQTQYERGGQCCLMCGKGTSMTSPFNCAEPHCTPCSENEYQDGYTTEVKCKRQPYCDPNSNFEEVRVHQSKTAKTICKCKTGFHCSGETCQVCVAHEVCPPGFGAQPKGNHNHDTTCIKCPDGTFSDESSWESACKNMTECNGFYIKHKGTPTSDRKCEPSRMHLIAICVSLALLLVGAVIVLWLTRGHFKAKAKPCIEYCQKEEHKPLREKDAEVVIRIPVEDEVEPSLQEISSEGLLTDMGNPVREENGKAEILPRQESQIDTCGSSEL</sequence>
<dbReference type="STRING" id="144197.ENSSPAP00000008871"/>
<dbReference type="PANTHER" id="PTHR46875:SF3">
    <property type="entry name" value="CD40 MOLECULE, TNF RECEPTOR SUPERFAMILY MEMBER 5"/>
    <property type="match status" value="1"/>
</dbReference>
<keyword evidence="2" id="KW-0472">Membrane</keyword>
<evidence type="ECO:0000313" key="5">
    <source>
        <dbReference type="Ensembl" id="ENSSPAP00000008871.1"/>
    </source>
</evidence>
<evidence type="ECO:0000256" key="1">
    <source>
        <dbReference type="SAM" id="MobiDB-lite"/>
    </source>
</evidence>
<protein>
    <submittedName>
        <fullName evidence="5 7">Tumor necrosis factor receptor superfamily member 5-like</fullName>
    </submittedName>
</protein>
<gene>
    <name evidence="7" type="primary">LOC103370644</name>
</gene>
<dbReference type="Ensembl" id="ENSSPAT00000009031.1">
    <property type="protein sequence ID" value="ENSSPAP00000008871.1"/>
    <property type="gene ID" value="ENSSPAG00000006758.1"/>
</dbReference>
<keyword evidence="3" id="KW-0732">Signal</keyword>
<feature type="signal peptide" evidence="3">
    <location>
        <begin position="1"/>
        <end position="24"/>
    </location>
</feature>
<dbReference type="GO" id="GO:0035666">
    <property type="term" value="P:TRIF-dependent toll-like receptor signaling pathway"/>
    <property type="evidence" value="ECO:0007669"/>
    <property type="project" value="Ensembl"/>
</dbReference>
<feature type="domain" description="TNFR-Cys" evidence="4">
    <location>
        <begin position="149"/>
        <end position="187"/>
    </location>
</feature>
<dbReference type="GO" id="GO:0002768">
    <property type="term" value="P:immune response-regulating cell surface receptor signaling pathway"/>
    <property type="evidence" value="ECO:0007669"/>
    <property type="project" value="TreeGrafter"/>
</dbReference>
<dbReference type="CTD" id="958"/>
<reference evidence="5" key="1">
    <citation type="submission" date="2023-09" db="UniProtKB">
        <authorList>
            <consortium name="Ensembl"/>
        </authorList>
    </citation>
    <scope>IDENTIFICATION</scope>
</reference>
<dbReference type="SMART" id="SM00208">
    <property type="entry name" value="TNFR"/>
    <property type="match status" value="3"/>
</dbReference>
<evidence type="ECO:0000313" key="6">
    <source>
        <dbReference type="Proteomes" id="UP000694891"/>
    </source>
</evidence>
<dbReference type="InterPro" id="IPR052135">
    <property type="entry name" value="TNFRSF5"/>
</dbReference>
<feature type="transmembrane region" description="Helical" evidence="2">
    <location>
        <begin position="192"/>
        <end position="214"/>
    </location>
</feature>
<feature type="compositionally biased region" description="Polar residues" evidence="1">
    <location>
        <begin position="288"/>
        <end position="300"/>
    </location>
</feature>
<dbReference type="PANTHER" id="PTHR46875">
    <property type="entry name" value="TUMOR NECROSIS FACTOR RECEPTOR SUPERFAMILY MEMBER 5"/>
    <property type="match status" value="1"/>
</dbReference>